<evidence type="ECO:0000313" key="2">
    <source>
        <dbReference type="EMBL" id="SFG80443.1"/>
    </source>
</evidence>
<evidence type="ECO:0008006" key="4">
    <source>
        <dbReference type="Google" id="ProtNLM"/>
    </source>
</evidence>
<evidence type="ECO:0000313" key="3">
    <source>
        <dbReference type="Proteomes" id="UP000199666"/>
    </source>
</evidence>
<dbReference type="InterPro" id="IPR011250">
    <property type="entry name" value="OMP/PagP_B-barrel"/>
</dbReference>
<dbReference type="STRING" id="414048.SAMN04489864_102343"/>
<dbReference type="Gene3D" id="2.40.160.20">
    <property type="match status" value="1"/>
</dbReference>
<reference evidence="2 3" key="1">
    <citation type="submission" date="2016-10" db="EMBL/GenBank/DDBJ databases">
        <authorList>
            <person name="de Groot N.N."/>
        </authorList>
    </citation>
    <scope>NUCLEOTIDE SEQUENCE [LARGE SCALE GENOMIC DNA]</scope>
    <source>
        <strain evidence="2 3">DSM 18684</strain>
    </source>
</reference>
<dbReference type="SUPFAM" id="SSF56925">
    <property type="entry name" value="OMPA-like"/>
    <property type="match status" value="1"/>
</dbReference>
<gene>
    <name evidence="2" type="ORF">SAMN04489864_102343</name>
</gene>
<proteinExistence type="predicted"/>
<organism evidence="2 3">
    <name type="scientific">Pedobacter insulae</name>
    <dbReference type="NCBI Taxonomy" id="414048"/>
    <lineage>
        <taxon>Bacteria</taxon>
        <taxon>Pseudomonadati</taxon>
        <taxon>Bacteroidota</taxon>
        <taxon>Sphingobacteriia</taxon>
        <taxon>Sphingobacteriales</taxon>
        <taxon>Sphingobacteriaceae</taxon>
        <taxon>Pedobacter</taxon>
    </lineage>
</organism>
<feature type="signal peptide" evidence="1">
    <location>
        <begin position="1"/>
        <end position="19"/>
    </location>
</feature>
<feature type="chain" id="PRO_5011675938" description="Outer membrane protein beta-barrel domain-containing protein" evidence="1">
    <location>
        <begin position="20"/>
        <end position="170"/>
    </location>
</feature>
<sequence>MKTISTFSLLLLTTTFLFAQQNGSYTKNDKLLNIGIGVNSFYDGGIPFGASYEQGITSTISVGVNADYLSNDYLSFKFTAIYLGVRASYHFNDLLKIENNKIDLYGGPTLGYRNFSWKDTKQNLGDDYGSGLFLGAYVGGKYYLSQKISLFTELGAIGSTNARIGVAFKF</sequence>
<dbReference type="Proteomes" id="UP000199666">
    <property type="component" value="Unassembled WGS sequence"/>
</dbReference>
<dbReference type="OrthoDB" id="1118003at2"/>
<accession>A0A1I2UU05</accession>
<keyword evidence="1" id="KW-0732">Signal</keyword>
<dbReference type="EMBL" id="FOPP01000002">
    <property type="protein sequence ID" value="SFG80443.1"/>
    <property type="molecule type" value="Genomic_DNA"/>
</dbReference>
<dbReference type="RefSeq" id="WP_090992384.1">
    <property type="nucleotide sequence ID" value="NZ_FOPP01000002.1"/>
</dbReference>
<dbReference type="AlphaFoldDB" id="A0A1I2UU05"/>
<evidence type="ECO:0000256" key="1">
    <source>
        <dbReference type="SAM" id="SignalP"/>
    </source>
</evidence>
<protein>
    <recommendedName>
        <fullName evidence="4">Outer membrane protein beta-barrel domain-containing protein</fullName>
    </recommendedName>
</protein>
<name>A0A1I2UU05_9SPHI</name>
<keyword evidence="3" id="KW-1185">Reference proteome</keyword>